<feature type="chain" id="PRO_5012272821" description="Outer membrane protein beta-barrel domain-containing protein" evidence="1">
    <location>
        <begin position="21"/>
        <end position="170"/>
    </location>
</feature>
<dbReference type="SUPFAM" id="SSF56925">
    <property type="entry name" value="OMPA-like"/>
    <property type="match status" value="1"/>
</dbReference>
<evidence type="ECO:0000313" key="3">
    <source>
        <dbReference type="EMBL" id="WQG89590.1"/>
    </source>
</evidence>
<feature type="signal peptide" evidence="1">
    <location>
        <begin position="1"/>
        <end position="20"/>
    </location>
</feature>
<sequence length="170" mass="19204">MKQLVLLFSLCTVMAFQANAQRHGSASDYENAVGVRVNPWVIGATFQHFFTENHAFEALAFTNYNRRTNVNFTALYEYHFDLGDTPLRMYAGGGVHLGIYDRWDYDRDRYYKHGDGSYASPGIDGIIGLEYKFRKIPLVISGDLKPYVNFVGGTHHIGEEIGGASARFTF</sequence>
<accession>A0A1K1LWM6</accession>
<keyword evidence="1" id="KW-0732">Signal</keyword>
<dbReference type="OrthoDB" id="978645at2"/>
<proteinExistence type="predicted"/>
<evidence type="ECO:0000313" key="4">
    <source>
        <dbReference type="Proteomes" id="UP000183788"/>
    </source>
</evidence>
<dbReference type="AlphaFoldDB" id="A0A1K1LWM6"/>
<keyword evidence="5" id="KW-1185">Reference proteome</keyword>
<dbReference type="Proteomes" id="UP000183788">
    <property type="component" value="Unassembled WGS sequence"/>
</dbReference>
<reference evidence="2 4" key="1">
    <citation type="submission" date="2016-11" db="EMBL/GenBank/DDBJ databases">
        <authorList>
            <person name="Jaros S."/>
            <person name="Januszkiewicz K."/>
            <person name="Wedrychowicz H."/>
        </authorList>
    </citation>
    <scope>NUCLEOTIDE SEQUENCE [LARGE SCALE GENOMIC DNA]</scope>
    <source>
        <strain evidence="2 4">DSM 784</strain>
    </source>
</reference>
<organism evidence="2 4">
    <name type="scientific">Chitinophaga sancti</name>
    <dbReference type="NCBI Taxonomy" id="1004"/>
    <lineage>
        <taxon>Bacteria</taxon>
        <taxon>Pseudomonadati</taxon>
        <taxon>Bacteroidota</taxon>
        <taxon>Chitinophagia</taxon>
        <taxon>Chitinophagales</taxon>
        <taxon>Chitinophagaceae</taxon>
        <taxon>Chitinophaga</taxon>
    </lineage>
</organism>
<protein>
    <recommendedName>
        <fullName evidence="6">Outer membrane protein beta-barrel domain-containing protein</fullName>
    </recommendedName>
</protein>
<dbReference type="InterPro" id="IPR011250">
    <property type="entry name" value="OMP/PagP_B-barrel"/>
</dbReference>
<reference evidence="3 5" key="2">
    <citation type="submission" date="2023-11" db="EMBL/GenBank/DDBJ databases">
        <title>MicrobeMod: A computational toolkit for identifying prokaryotic methylation and restriction-modification with nanopore sequencing.</title>
        <authorList>
            <person name="Crits-Christoph A."/>
            <person name="Kang S.C."/>
            <person name="Lee H."/>
            <person name="Ostrov N."/>
        </authorList>
    </citation>
    <scope>NUCLEOTIDE SEQUENCE [LARGE SCALE GENOMIC DNA]</scope>
    <source>
        <strain evidence="3 5">ATCC 23090</strain>
    </source>
</reference>
<evidence type="ECO:0000313" key="2">
    <source>
        <dbReference type="EMBL" id="SFW15271.1"/>
    </source>
</evidence>
<evidence type="ECO:0000256" key="1">
    <source>
        <dbReference type="SAM" id="SignalP"/>
    </source>
</evidence>
<dbReference type="STRING" id="1004.SAMN05661012_00279"/>
<dbReference type="Proteomes" id="UP001326715">
    <property type="component" value="Chromosome"/>
</dbReference>
<evidence type="ECO:0000313" key="5">
    <source>
        <dbReference type="Proteomes" id="UP001326715"/>
    </source>
</evidence>
<dbReference type="RefSeq" id="WP_072356816.1">
    <property type="nucleotide sequence ID" value="NZ_CBHWAX010000063.1"/>
</dbReference>
<evidence type="ECO:0008006" key="6">
    <source>
        <dbReference type="Google" id="ProtNLM"/>
    </source>
</evidence>
<gene>
    <name evidence="2" type="ORF">SAMN05661012_00279</name>
    <name evidence="3" type="ORF">SR876_32165</name>
</gene>
<dbReference type="EMBL" id="CP140154">
    <property type="protein sequence ID" value="WQG89590.1"/>
    <property type="molecule type" value="Genomic_DNA"/>
</dbReference>
<dbReference type="EMBL" id="FPIZ01000001">
    <property type="protein sequence ID" value="SFW15271.1"/>
    <property type="molecule type" value="Genomic_DNA"/>
</dbReference>
<name>A0A1K1LWM6_9BACT</name>